<dbReference type="Pfam" id="PF00005">
    <property type="entry name" value="ABC_tran"/>
    <property type="match status" value="1"/>
</dbReference>
<dbReference type="InterPro" id="IPR051120">
    <property type="entry name" value="ABC_AA/LPS_Transport"/>
</dbReference>
<dbReference type="InterPro" id="IPR027417">
    <property type="entry name" value="P-loop_NTPase"/>
</dbReference>
<dbReference type="GO" id="GO:0042941">
    <property type="term" value="P:D-alanine transmembrane transport"/>
    <property type="evidence" value="ECO:0007669"/>
    <property type="project" value="TreeGrafter"/>
</dbReference>
<dbReference type="SUPFAM" id="SSF52540">
    <property type="entry name" value="P-loop containing nucleoside triphosphate hydrolases"/>
    <property type="match status" value="1"/>
</dbReference>
<dbReference type="InterPro" id="IPR003439">
    <property type="entry name" value="ABC_transporter-like_ATP-bd"/>
</dbReference>
<dbReference type="FunFam" id="3.40.50.300:FF:000421">
    <property type="entry name" value="Branched-chain amino acid ABC transporter ATP-binding protein"/>
    <property type="match status" value="1"/>
</dbReference>
<evidence type="ECO:0000313" key="6">
    <source>
        <dbReference type="Proteomes" id="UP000614410"/>
    </source>
</evidence>
<protein>
    <submittedName>
        <fullName evidence="5">ABC transporter ATP-binding protein</fullName>
    </submittedName>
</protein>
<dbReference type="GO" id="GO:1903806">
    <property type="term" value="P:L-isoleucine import across plasma membrane"/>
    <property type="evidence" value="ECO:0007669"/>
    <property type="project" value="TreeGrafter"/>
</dbReference>
<reference evidence="5 6" key="1">
    <citation type="submission" date="2020-10" db="EMBL/GenBank/DDBJ databases">
        <title>Ca. Dormibacterota MAGs.</title>
        <authorList>
            <person name="Montgomery K."/>
        </authorList>
    </citation>
    <scope>NUCLEOTIDE SEQUENCE [LARGE SCALE GENOMIC DNA]</scope>
    <source>
        <strain evidence="5">Mitchell_Peninsula_5</strain>
    </source>
</reference>
<dbReference type="PANTHER" id="PTHR45772:SF7">
    <property type="entry name" value="AMINO ACID ABC TRANSPORTER ATP-BINDING PROTEIN"/>
    <property type="match status" value="1"/>
</dbReference>
<proteinExistence type="predicted"/>
<dbReference type="InterPro" id="IPR003593">
    <property type="entry name" value="AAA+_ATPase"/>
</dbReference>
<keyword evidence="1" id="KW-0813">Transport</keyword>
<evidence type="ECO:0000256" key="2">
    <source>
        <dbReference type="ARBA" id="ARBA00022741"/>
    </source>
</evidence>
<organism evidence="5 6">
    <name type="scientific">Candidatus Amunia macphersoniae</name>
    <dbReference type="NCBI Taxonomy" id="3127014"/>
    <lineage>
        <taxon>Bacteria</taxon>
        <taxon>Bacillati</taxon>
        <taxon>Candidatus Dormiibacterota</taxon>
        <taxon>Candidatus Dormibacteria</taxon>
        <taxon>Candidatus Aeolococcales</taxon>
        <taxon>Candidatus Aeolococcaceae</taxon>
        <taxon>Candidatus Amunia</taxon>
    </lineage>
</organism>
<feature type="domain" description="ABC transporter" evidence="4">
    <location>
        <begin position="4"/>
        <end position="251"/>
    </location>
</feature>
<evidence type="ECO:0000259" key="4">
    <source>
        <dbReference type="PROSITE" id="PS50893"/>
    </source>
</evidence>
<dbReference type="GO" id="GO:0015192">
    <property type="term" value="F:L-phenylalanine transmembrane transporter activity"/>
    <property type="evidence" value="ECO:0007669"/>
    <property type="project" value="TreeGrafter"/>
</dbReference>
<dbReference type="CDD" id="cd03219">
    <property type="entry name" value="ABC_Mj1267_LivG_branched"/>
    <property type="match status" value="1"/>
</dbReference>
<dbReference type="SMART" id="SM00382">
    <property type="entry name" value="AAA"/>
    <property type="match status" value="1"/>
</dbReference>
<accession>A0A934KDX7</accession>
<evidence type="ECO:0000256" key="3">
    <source>
        <dbReference type="ARBA" id="ARBA00022840"/>
    </source>
</evidence>
<keyword evidence="3 5" id="KW-0067">ATP-binding</keyword>
<dbReference type="GO" id="GO:0005886">
    <property type="term" value="C:plasma membrane"/>
    <property type="evidence" value="ECO:0007669"/>
    <property type="project" value="TreeGrafter"/>
</dbReference>
<dbReference type="GO" id="GO:0005524">
    <property type="term" value="F:ATP binding"/>
    <property type="evidence" value="ECO:0007669"/>
    <property type="project" value="UniProtKB-KW"/>
</dbReference>
<dbReference type="Pfam" id="PF12399">
    <property type="entry name" value="BCA_ABC_TP_C"/>
    <property type="match status" value="1"/>
</dbReference>
<dbReference type="EMBL" id="JAEKNN010000046">
    <property type="protein sequence ID" value="MBJ7609553.1"/>
    <property type="molecule type" value="Genomic_DNA"/>
</dbReference>
<evidence type="ECO:0000313" key="5">
    <source>
        <dbReference type="EMBL" id="MBJ7609553.1"/>
    </source>
</evidence>
<sequence length="260" mass="28931">MALMEINNMVKRFGGLMAVNDVSFAVDSREIVSMIGPNGAGKTTAFNCITGLYPITTGDVLFDGRSITGQPPHRITRLGIARTFQNIRLFSFMTALDNVMVGAHSWMSAHVWDSVIKSPRARADERRVTDRAHDLLDQLGLSRYAGAYARELPYGLQRRLEIARALATQPRILLLDEPAAGLNPQEKKELMALISRLREEGLTIFLIEHDMRVVMEISDRIVVLDHGVKITEGRPLEVRNNPQVIEAYLGHGAAERMADA</sequence>
<name>A0A934KDX7_9BACT</name>
<dbReference type="Proteomes" id="UP000614410">
    <property type="component" value="Unassembled WGS sequence"/>
</dbReference>
<dbReference type="GO" id="GO:0015188">
    <property type="term" value="F:L-isoleucine transmembrane transporter activity"/>
    <property type="evidence" value="ECO:0007669"/>
    <property type="project" value="TreeGrafter"/>
</dbReference>
<dbReference type="GO" id="GO:0016887">
    <property type="term" value="F:ATP hydrolysis activity"/>
    <property type="evidence" value="ECO:0007669"/>
    <property type="project" value="InterPro"/>
</dbReference>
<evidence type="ECO:0000256" key="1">
    <source>
        <dbReference type="ARBA" id="ARBA00022448"/>
    </source>
</evidence>
<gene>
    <name evidence="5" type="ORF">JF887_09030</name>
</gene>
<dbReference type="AlphaFoldDB" id="A0A934KDX7"/>
<dbReference type="GO" id="GO:1903805">
    <property type="term" value="P:L-valine import across plasma membrane"/>
    <property type="evidence" value="ECO:0007669"/>
    <property type="project" value="TreeGrafter"/>
</dbReference>
<comment type="caution">
    <text evidence="5">The sequence shown here is derived from an EMBL/GenBank/DDBJ whole genome shotgun (WGS) entry which is preliminary data.</text>
</comment>
<dbReference type="Gene3D" id="3.40.50.300">
    <property type="entry name" value="P-loop containing nucleotide triphosphate hydrolases"/>
    <property type="match status" value="1"/>
</dbReference>
<dbReference type="InterPro" id="IPR032823">
    <property type="entry name" value="BCA_ABC_TP_C"/>
</dbReference>
<dbReference type="PANTHER" id="PTHR45772">
    <property type="entry name" value="CONSERVED COMPONENT OF ABC TRANSPORTER FOR NATURAL AMINO ACIDS-RELATED"/>
    <property type="match status" value="1"/>
</dbReference>
<dbReference type="GO" id="GO:0005304">
    <property type="term" value="F:L-valine transmembrane transporter activity"/>
    <property type="evidence" value="ECO:0007669"/>
    <property type="project" value="TreeGrafter"/>
</dbReference>
<dbReference type="PROSITE" id="PS50893">
    <property type="entry name" value="ABC_TRANSPORTER_2"/>
    <property type="match status" value="1"/>
</dbReference>
<keyword evidence="2" id="KW-0547">Nucleotide-binding</keyword>
<dbReference type="GO" id="GO:0015808">
    <property type="term" value="P:L-alanine transport"/>
    <property type="evidence" value="ECO:0007669"/>
    <property type="project" value="TreeGrafter"/>
</dbReference>